<dbReference type="PANTHER" id="PTHR16557">
    <property type="entry name" value="ALKYLATED DNA REPAIR PROTEIN ALKB-RELATED"/>
    <property type="match status" value="1"/>
</dbReference>
<protein>
    <submittedName>
        <fullName evidence="7">Alpha-ketoglutarate-dependent dioxygenase AlkB</fullName>
    </submittedName>
</protein>
<keyword evidence="8" id="KW-1185">Reference proteome</keyword>
<sequence length="244" mass="25779">MTEELFPRAPREVAAGAVHLPGLLGEARQRELLAACRAWALPPAGLRTVRTRAGVMSVRQVGLGRHWGPVPRCPACGRARAEPGECAAHAYPYAYTRVAHDGDGAPVKAFPAWLGDWAREAVAAAARAGATGLAAHAGAAYDTGLINFYDARARMGMHQDADERSPAPVVSFSLGDACVFRFGTPAGRGRPWEDVELRGGDAFVFGGPSRLAYHGVPRTRPGTAPPWLGLEGRVNVTVRVSGLA</sequence>
<comment type="caution">
    <text evidence="7">The sequence shown here is derived from an EMBL/GenBank/DDBJ whole genome shotgun (WGS) entry which is preliminary data.</text>
</comment>
<dbReference type="Gene3D" id="2.60.120.590">
    <property type="entry name" value="Alpha-ketoglutarate-dependent dioxygenase AlkB-like"/>
    <property type="match status" value="1"/>
</dbReference>
<name>A0ABU2L4V7_9ACTN</name>
<organism evidence="7 8">
    <name type="scientific">Streptomyces boetiae</name>
    <dbReference type="NCBI Taxonomy" id="3075541"/>
    <lineage>
        <taxon>Bacteria</taxon>
        <taxon>Bacillati</taxon>
        <taxon>Actinomycetota</taxon>
        <taxon>Actinomycetes</taxon>
        <taxon>Kitasatosporales</taxon>
        <taxon>Streptomycetaceae</taxon>
        <taxon>Streptomyces</taxon>
    </lineage>
</organism>
<evidence type="ECO:0000259" key="6">
    <source>
        <dbReference type="PROSITE" id="PS51471"/>
    </source>
</evidence>
<dbReference type="Proteomes" id="UP001183388">
    <property type="component" value="Unassembled WGS sequence"/>
</dbReference>
<comment type="cofactor">
    <cofactor evidence="1">
        <name>Fe(2+)</name>
        <dbReference type="ChEBI" id="CHEBI:29033"/>
    </cofactor>
</comment>
<keyword evidence="2" id="KW-0479">Metal-binding</keyword>
<dbReference type="SUPFAM" id="SSF51197">
    <property type="entry name" value="Clavaminate synthase-like"/>
    <property type="match status" value="1"/>
</dbReference>
<proteinExistence type="predicted"/>
<keyword evidence="3 7" id="KW-0223">Dioxygenase</keyword>
<gene>
    <name evidence="7" type="ORF">RM780_06295</name>
</gene>
<dbReference type="Pfam" id="PF13532">
    <property type="entry name" value="2OG-FeII_Oxy_2"/>
    <property type="match status" value="1"/>
</dbReference>
<keyword evidence="4" id="KW-0560">Oxidoreductase</keyword>
<dbReference type="PROSITE" id="PS51471">
    <property type="entry name" value="FE2OG_OXY"/>
    <property type="match status" value="1"/>
</dbReference>
<evidence type="ECO:0000256" key="1">
    <source>
        <dbReference type="ARBA" id="ARBA00001954"/>
    </source>
</evidence>
<dbReference type="RefSeq" id="WP_311629495.1">
    <property type="nucleotide sequence ID" value="NZ_JAVREN010000006.1"/>
</dbReference>
<evidence type="ECO:0000256" key="3">
    <source>
        <dbReference type="ARBA" id="ARBA00022964"/>
    </source>
</evidence>
<feature type="domain" description="Fe2OG dioxygenase" evidence="6">
    <location>
        <begin position="140"/>
        <end position="242"/>
    </location>
</feature>
<evidence type="ECO:0000313" key="7">
    <source>
        <dbReference type="EMBL" id="MDT0306570.1"/>
    </source>
</evidence>
<dbReference type="EMBL" id="JAVREN010000006">
    <property type="protein sequence ID" value="MDT0306570.1"/>
    <property type="molecule type" value="Genomic_DNA"/>
</dbReference>
<evidence type="ECO:0000256" key="2">
    <source>
        <dbReference type="ARBA" id="ARBA00022723"/>
    </source>
</evidence>
<dbReference type="PANTHER" id="PTHR16557:SF2">
    <property type="entry name" value="NUCLEIC ACID DIOXYGENASE ALKBH1"/>
    <property type="match status" value="1"/>
</dbReference>
<dbReference type="InterPro" id="IPR005123">
    <property type="entry name" value="Oxoglu/Fe-dep_dioxygenase_dom"/>
</dbReference>
<dbReference type="InterPro" id="IPR004574">
    <property type="entry name" value="Alkb"/>
</dbReference>
<evidence type="ECO:0000256" key="4">
    <source>
        <dbReference type="ARBA" id="ARBA00023002"/>
    </source>
</evidence>
<dbReference type="InterPro" id="IPR027450">
    <property type="entry name" value="AlkB-like"/>
</dbReference>
<keyword evidence="5" id="KW-0408">Iron</keyword>
<evidence type="ECO:0000313" key="8">
    <source>
        <dbReference type="Proteomes" id="UP001183388"/>
    </source>
</evidence>
<dbReference type="InterPro" id="IPR037151">
    <property type="entry name" value="AlkB-like_sf"/>
</dbReference>
<dbReference type="GO" id="GO:0051213">
    <property type="term" value="F:dioxygenase activity"/>
    <property type="evidence" value="ECO:0007669"/>
    <property type="project" value="UniProtKB-KW"/>
</dbReference>
<accession>A0ABU2L4V7</accession>
<reference evidence="8" key="1">
    <citation type="submission" date="2023-07" db="EMBL/GenBank/DDBJ databases">
        <title>30 novel species of actinomycetes from the DSMZ collection.</title>
        <authorList>
            <person name="Nouioui I."/>
        </authorList>
    </citation>
    <scope>NUCLEOTIDE SEQUENCE [LARGE SCALE GENOMIC DNA]</scope>
    <source>
        <strain evidence="8">DSM 44917</strain>
    </source>
</reference>
<evidence type="ECO:0000256" key="5">
    <source>
        <dbReference type="ARBA" id="ARBA00023004"/>
    </source>
</evidence>